<protein>
    <submittedName>
        <fullName evidence="2">Uncharacterized protein</fullName>
    </submittedName>
</protein>
<reference evidence="2" key="2">
    <citation type="submission" date="2019-01" db="UniProtKB">
        <authorList>
            <consortium name="EnsemblPlants"/>
        </authorList>
    </citation>
    <scope>IDENTIFICATION</scope>
    <source>
        <strain evidence="2">cv. Heinz 1706</strain>
    </source>
</reference>
<organism evidence="2">
    <name type="scientific">Solanum lycopersicum</name>
    <name type="common">Tomato</name>
    <name type="synonym">Lycopersicon esculentum</name>
    <dbReference type="NCBI Taxonomy" id="4081"/>
    <lineage>
        <taxon>Eukaryota</taxon>
        <taxon>Viridiplantae</taxon>
        <taxon>Streptophyta</taxon>
        <taxon>Embryophyta</taxon>
        <taxon>Tracheophyta</taxon>
        <taxon>Spermatophyta</taxon>
        <taxon>Magnoliopsida</taxon>
        <taxon>eudicotyledons</taxon>
        <taxon>Gunneridae</taxon>
        <taxon>Pentapetalae</taxon>
        <taxon>asterids</taxon>
        <taxon>lamiids</taxon>
        <taxon>Solanales</taxon>
        <taxon>Solanaceae</taxon>
        <taxon>Solanoideae</taxon>
        <taxon>Solaneae</taxon>
        <taxon>Solanum</taxon>
        <taxon>Solanum subgen. Lycopersicon</taxon>
    </lineage>
</organism>
<dbReference type="Gramene" id="Solyc07g053565.1.1">
    <property type="protein sequence ID" value="Solyc07g053565.1.1"/>
    <property type="gene ID" value="Solyc07g053565.1"/>
</dbReference>
<evidence type="ECO:0000313" key="3">
    <source>
        <dbReference type="Proteomes" id="UP000004994"/>
    </source>
</evidence>
<keyword evidence="1" id="KW-0812">Transmembrane</keyword>
<keyword evidence="3" id="KW-1185">Reference proteome</keyword>
<accession>A0A3Q7HCD9</accession>
<reference evidence="2" key="1">
    <citation type="journal article" date="2012" name="Nature">
        <title>The tomato genome sequence provides insights into fleshy fruit evolution.</title>
        <authorList>
            <consortium name="Tomato Genome Consortium"/>
        </authorList>
    </citation>
    <scope>NUCLEOTIDE SEQUENCE [LARGE SCALE GENOMIC DNA]</scope>
    <source>
        <strain evidence="2">cv. Heinz 1706</strain>
    </source>
</reference>
<proteinExistence type="predicted"/>
<dbReference type="AlphaFoldDB" id="A0A3Q7HCD9"/>
<dbReference type="Proteomes" id="UP000004994">
    <property type="component" value="Chromosome 7"/>
</dbReference>
<evidence type="ECO:0000313" key="2">
    <source>
        <dbReference type="EnsemblPlants" id="Solyc07g053565.1.1"/>
    </source>
</evidence>
<keyword evidence="1" id="KW-1133">Transmembrane helix</keyword>
<sequence>MAKFGKQEKSCPLVFKPKILQPGPTWSPSVFKPKIRPTLIFFKCRSRIQVSEFSSSFSSSCHVISILFIISIILISSFIAAKLSRHCDSNGVLSSFGVTFDNIKKSRIVIVGGSKHGDQFSSEVNVFDPSTEIGYSLVLQV</sequence>
<dbReference type="EnsemblPlants" id="Solyc07g053565.1.1">
    <property type="protein sequence ID" value="Solyc07g053565.1.1"/>
    <property type="gene ID" value="Solyc07g053565.1"/>
</dbReference>
<dbReference type="InParanoid" id="A0A3Q7HCD9"/>
<keyword evidence="1" id="KW-0472">Membrane</keyword>
<feature type="transmembrane region" description="Helical" evidence="1">
    <location>
        <begin position="63"/>
        <end position="81"/>
    </location>
</feature>
<evidence type="ECO:0000256" key="1">
    <source>
        <dbReference type="SAM" id="Phobius"/>
    </source>
</evidence>
<name>A0A3Q7HCD9_SOLLC</name>